<proteinExistence type="predicted"/>
<accession>A0A6C0HND5</accession>
<organism evidence="1">
    <name type="scientific">viral metagenome</name>
    <dbReference type="NCBI Taxonomy" id="1070528"/>
    <lineage>
        <taxon>unclassified sequences</taxon>
        <taxon>metagenomes</taxon>
        <taxon>organismal metagenomes</taxon>
    </lineage>
</organism>
<sequence>MVVFKPFKYNCYLLHMYKYILYTGIGSNDSGLHSKEEFLDIMKNAQNHYCEMTFLGFDMEYKDYLLPADFKKFSLDEWLDYTGARYYDL</sequence>
<reference evidence="1" key="1">
    <citation type="journal article" date="2020" name="Nature">
        <title>Giant virus diversity and host interactions through global metagenomics.</title>
        <authorList>
            <person name="Schulz F."/>
            <person name="Roux S."/>
            <person name="Paez-Espino D."/>
            <person name="Jungbluth S."/>
            <person name="Walsh D.A."/>
            <person name="Denef V.J."/>
            <person name="McMahon K.D."/>
            <person name="Konstantinidis K.T."/>
            <person name="Eloe-Fadrosh E.A."/>
            <person name="Kyrpides N.C."/>
            <person name="Woyke T."/>
        </authorList>
    </citation>
    <scope>NUCLEOTIDE SEQUENCE</scope>
    <source>
        <strain evidence="1">GVMAG-M-3300023184-161</strain>
    </source>
</reference>
<evidence type="ECO:0000313" key="1">
    <source>
        <dbReference type="EMBL" id="QHT82162.1"/>
    </source>
</evidence>
<name>A0A6C0HND5_9ZZZZ</name>
<dbReference type="EMBL" id="MN739997">
    <property type="protein sequence ID" value="QHT82162.1"/>
    <property type="molecule type" value="Genomic_DNA"/>
</dbReference>
<protein>
    <submittedName>
        <fullName evidence="1">Uncharacterized protein</fullName>
    </submittedName>
</protein>
<dbReference type="AlphaFoldDB" id="A0A6C0HND5"/>